<keyword evidence="2" id="KW-1133">Transmembrane helix</keyword>
<name>A0A2W1JCN1_9CYAN</name>
<keyword evidence="2" id="KW-0472">Membrane</keyword>
<dbReference type="PANTHER" id="PTHR33787:SF5">
    <property type="entry name" value="YCF20-LIKE PROTEIN"/>
    <property type="match status" value="1"/>
</dbReference>
<dbReference type="EMBL" id="PQWO01000015">
    <property type="protein sequence ID" value="PZD71699.1"/>
    <property type="molecule type" value="Genomic_DNA"/>
</dbReference>
<organism evidence="3 4">
    <name type="scientific">Acaryochloris thomasi RCC1774</name>
    <dbReference type="NCBI Taxonomy" id="1764569"/>
    <lineage>
        <taxon>Bacteria</taxon>
        <taxon>Bacillati</taxon>
        <taxon>Cyanobacteriota</taxon>
        <taxon>Cyanophyceae</taxon>
        <taxon>Acaryochloridales</taxon>
        <taxon>Acaryochloridaceae</taxon>
        <taxon>Acaryochloris</taxon>
        <taxon>Acaryochloris thomasi</taxon>
    </lineage>
</organism>
<keyword evidence="2" id="KW-0812">Transmembrane</keyword>
<evidence type="ECO:0008006" key="5">
    <source>
        <dbReference type="Google" id="ProtNLM"/>
    </source>
</evidence>
<gene>
    <name evidence="3" type="ORF">C1752_05025</name>
</gene>
<feature type="transmembrane region" description="Helical" evidence="2">
    <location>
        <begin position="89"/>
        <end position="108"/>
    </location>
</feature>
<evidence type="ECO:0000256" key="1">
    <source>
        <dbReference type="ARBA" id="ARBA00009846"/>
    </source>
</evidence>
<dbReference type="Proteomes" id="UP000248857">
    <property type="component" value="Unassembled WGS sequence"/>
</dbReference>
<reference evidence="3 4" key="1">
    <citation type="journal article" date="2018" name="Sci. Rep.">
        <title>A novel species of the marine cyanobacterium Acaryochloris with a unique pigment content and lifestyle.</title>
        <authorList>
            <person name="Partensky F."/>
            <person name="Six C."/>
            <person name="Ratin M."/>
            <person name="Garczarek L."/>
            <person name="Vaulot D."/>
            <person name="Probert I."/>
            <person name="Calteau A."/>
            <person name="Gourvil P."/>
            <person name="Marie D."/>
            <person name="Grebert T."/>
            <person name="Bouchier C."/>
            <person name="Le Panse S."/>
            <person name="Gachenot M."/>
            <person name="Rodriguez F."/>
            <person name="Garrido J.L."/>
        </authorList>
    </citation>
    <scope>NUCLEOTIDE SEQUENCE [LARGE SCALE GENOMIC DNA]</scope>
    <source>
        <strain evidence="3 4">RCC1774</strain>
    </source>
</reference>
<evidence type="ECO:0000313" key="4">
    <source>
        <dbReference type="Proteomes" id="UP000248857"/>
    </source>
</evidence>
<feature type="transmembrane region" description="Helical" evidence="2">
    <location>
        <begin position="28"/>
        <end position="48"/>
    </location>
</feature>
<comment type="caution">
    <text evidence="3">The sequence shown here is derived from an EMBL/GenBank/DDBJ whole genome shotgun (WGS) entry which is preliminary data.</text>
</comment>
<dbReference type="PANTHER" id="PTHR33787">
    <property type="match status" value="1"/>
</dbReference>
<sequence length="110" mass="12281">MQNTRLNTLIDSLGRQIAQELRNPWRRIALLLITLLFGVYLGLSLAAVAGQLAYWDITVAALLLFVSEFVSWLFYGNAFKARKSLWGEALNALKIGVMYGLFVIAFILGS</sequence>
<dbReference type="Pfam" id="PF04483">
    <property type="entry name" value="DUF565"/>
    <property type="match status" value="1"/>
</dbReference>
<dbReference type="RefSeq" id="WP_110987833.1">
    <property type="nucleotide sequence ID" value="NZ_CAWNWM010000015.1"/>
</dbReference>
<dbReference type="InterPro" id="IPR007572">
    <property type="entry name" value="Uncharacterised_Ycf20"/>
</dbReference>
<dbReference type="AlphaFoldDB" id="A0A2W1JCN1"/>
<feature type="transmembrane region" description="Helical" evidence="2">
    <location>
        <begin position="54"/>
        <end position="77"/>
    </location>
</feature>
<keyword evidence="4" id="KW-1185">Reference proteome</keyword>
<comment type="similarity">
    <text evidence="1">Belongs to the ycf20 family.</text>
</comment>
<evidence type="ECO:0000313" key="3">
    <source>
        <dbReference type="EMBL" id="PZD71699.1"/>
    </source>
</evidence>
<accession>A0A2W1JCN1</accession>
<proteinExistence type="inferred from homology"/>
<evidence type="ECO:0000256" key="2">
    <source>
        <dbReference type="SAM" id="Phobius"/>
    </source>
</evidence>
<protein>
    <recommendedName>
        <fullName evidence="5">DUF565 domain-containing protein</fullName>
    </recommendedName>
</protein>
<dbReference type="OrthoDB" id="424985at2"/>